<keyword evidence="3 5" id="KW-0804">Transcription</keyword>
<feature type="domain" description="RNA polymerase III Rpc82 C -terminal" evidence="6">
    <location>
        <begin position="168"/>
        <end position="287"/>
    </location>
</feature>
<comment type="subcellular location">
    <subcellularLocation>
        <location evidence="1 5">Nucleus</location>
    </subcellularLocation>
</comment>
<dbReference type="InterPro" id="IPR039748">
    <property type="entry name" value="RPC3"/>
</dbReference>
<comment type="function">
    <text evidence="5">DNA-dependent RNA polymerase catalyzes the transcription of DNA into RNA using the four ribonucleoside triphosphates as substrates. Specific core component of RNA polymerase III which synthesizes small RNAs, such as 5S rRNA and tRNAs.</text>
</comment>
<dbReference type="AlphaFoldDB" id="A0A7S3YDI9"/>
<comment type="subunit">
    <text evidence="5">Component of the RNA polymerase III (Pol III) complex consisting of 17 subunits.</text>
</comment>
<evidence type="ECO:0000256" key="4">
    <source>
        <dbReference type="ARBA" id="ARBA00023242"/>
    </source>
</evidence>
<evidence type="ECO:0000256" key="5">
    <source>
        <dbReference type="RuleBase" id="RU367076"/>
    </source>
</evidence>
<dbReference type="GO" id="GO:0005666">
    <property type="term" value="C:RNA polymerase III complex"/>
    <property type="evidence" value="ECO:0007669"/>
    <property type="project" value="UniProtKB-UniRule"/>
</dbReference>
<evidence type="ECO:0000259" key="7">
    <source>
        <dbReference type="Pfam" id="PF22536"/>
    </source>
</evidence>
<evidence type="ECO:0000256" key="1">
    <source>
        <dbReference type="ARBA" id="ARBA00004123"/>
    </source>
</evidence>
<proteinExistence type="inferred from homology"/>
<protein>
    <recommendedName>
        <fullName evidence="5">DNA-directed RNA polymerase III subunit RPC3</fullName>
        <shortName evidence="5">RNA polymerase III subunit C3</shortName>
    </recommendedName>
</protein>
<evidence type="ECO:0000256" key="2">
    <source>
        <dbReference type="ARBA" id="ARBA00022478"/>
    </source>
</evidence>
<dbReference type="EMBL" id="HBIV01004327">
    <property type="protein sequence ID" value="CAE0648424.1"/>
    <property type="molecule type" value="Transcribed_RNA"/>
</dbReference>
<comment type="similarity">
    <text evidence="5">Belongs to the eukaryotic RPC3/POLR3C RNA polymerase subunit family.</text>
</comment>
<reference evidence="8" key="1">
    <citation type="submission" date="2021-01" db="EMBL/GenBank/DDBJ databases">
        <authorList>
            <person name="Corre E."/>
            <person name="Pelletier E."/>
            <person name="Niang G."/>
            <person name="Scheremetjew M."/>
            <person name="Finn R."/>
            <person name="Kale V."/>
            <person name="Holt S."/>
            <person name="Cochrane G."/>
            <person name="Meng A."/>
            <person name="Brown T."/>
            <person name="Cohen L."/>
        </authorList>
    </citation>
    <scope>NUCLEOTIDE SEQUENCE</scope>
    <source>
        <strain evidence="8">CCCM811</strain>
    </source>
</reference>
<dbReference type="PANTHER" id="PTHR12949:SF0">
    <property type="entry name" value="DNA-DIRECTED RNA POLYMERASE III SUBUNIT RPC3"/>
    <property type="match status" value="1"/>
</dbReference>
<dbReference type="PANTHER" id="PTHR12949">
    <property type="entry name" value="RNA POLYMERASE III DNA DIRECTED -RELATED"/>
    <property type="match status" value="1"/>
</dbReference>
<organism evidence="8">
    <name type="scientific">Lotharella globosa</name>
    <dbReference type="NCBI Taxonomy" id="91324"/>
    <lineage>
        <taxon>Eukaryota</taxon>
        <taxon>Sar</taxon>
        <taxon>Rhizaria</taxon>
        <taxon>Cercozoa</taxon>
        <taxon>Chlorarachniophyceae</taxon>
        <taxon>Lotharella</taxon>
    </lineage>
</organism>
<gene>
    <name evidence="8" type="ORF">LGLO00237_LOCUS3039</name>
</gene>
<dbReference type="Pfam" id="PF22536">
    <property type="entry name" value="WHD_POLR3C"/>
    <property type="match status" value="1"/>
</dbReference>
<evidence type="ECO:0000259" key="6">
    <source>
        <dbReference type="Pfam" id="PF05645"/>
    </source>
</evidence>
<keyword evidence="2 5" id="KW-0240">DNA-directed RNA polymerase</keyword>
<dbReference type="GO" id="GO:0006351">
    <property type="term" value="P:DNA-templated transcription"/>
    <property type="evidence" value="ECO:0007669"/>
    <property type="project" value="InterPro"/>
</dbReference>
<name>A0A7S3YDI9_9EUKA</name>
<evidence type="ECO:0000256" key="3">
    <source>
        <dbReference type="ARBA" id="ARBA00023163"/>
    </source>
</evidence>
<dbReference type="Gene3D" id="1.10.10.10">
    <property type="entry name" value="Winged helix-like DNA-binding domain superfamily/Winged helix DNA-binding domain"/>
    <property type="match status" value="2"/>
</dbReference>
<dbReference type="Pfam" id="PF05645">
    <property type="entry name" value="RNA_pol_Rpc82"/>
    <property type="match status" value="1"/>
</dbReference>
<dbReference type="InterPro" id="IPR036388">
    <property type="entry name" value="WH-like_DNA-bd_sf"/>
</dbReference>
<accession>A0A7S3YDI9</accession>
<evidence type="ECO:0000313" key="8">
    <source>
        <dbReference type="EMBL" id="CAE0648424.1"/>
    </source>
</evidence>
<feature type="domain" description="DNA-directed RNA polymerase III subunit RPC3 winged-helix" evidence="7">
    <location>
        <begin position="320"/>
        <end position="395"/>
    </location>
</feature>
<dbReference type="InterPro" id="IPR008806">
    <property type="entry name" value="RNA_pol_III_Rpc82_C"/>
</dbReference>
<sequence length="476" mass="55681">MAEPPEKISPNQVVQCLLVMVQHGIVNVKREPQKKPTYAVDPDAIHFRVQHTVYVRHIKERFKDEGEILVEALCRHGKLTQKHLLDIATKSLVHMKYTYEQRPEDDSKDSNNLKSCLKRMIKLKYLRRADTLQTKWKDVVIPTKRKIGMQVIQPPPVKKSRKISYEPQEPAYIETYADESLKFRYADSDNAEVFWQLNHPKFMFIFRNRDIGSYVKHRVDKEAQFIVREMLNKYPIGGHEPRPSFAVDQIRDFVKKLNGVKISREGLKQKLTQMTALKLLVTEGGTETSSVADIKNSARAVKYLVNIEGIIEEMKLQHAQSIVKQKFGVEGARIFRLVYNKKRLEEKQVAVMATLEKRIVRGLLQNMLCEGFSNVQDVPKDSSRDHTRMMFLWTVNFVEVCKTLMDRMYFTWVNLDIRCDTEWQRVEQLHNMVGRSGQLSEDDRTALTWWKDKANMRLRDAMLNISGLMCLFRDYA</sequence>
<keyword evidence="4 5" id="KW-0539">Nucleus</keyword>
<dbReference type="GO" id="GO:0003697">
    <property type="term" value="F:single-stranded DNA binding"/>
    <property type="evidence" value="ECO:0007669"/>
    <property type="project" value="UniProtKB-UniRule"/>
</dbReference>
<dbReference type="InterPro" id="IPR055207">
    <property type="entry name" value="POLR3C_WHD"/>
</dbReference>